<evidence type="ECO:0000256" key="7">
    <source>
        <dbReference type="ARBA" id="ARBA00023237"/>
    </source>
</evidence>
<dbReference type="Pfam" id="PF00593">
    <property type="entry name" value="TonB_dep_Rec_b-barrel"/>
    <property type="match status" value="1"/>
</dbReference>
<dbReference type="InterPro" id="IPR000531">
    <property type="entry name" value="Beta-barrel_TonB"/>
</dbReference>
<evidence type="ECO:0000313" key="13">
    <source>
        <dbReference type="EMBL" id="MEG3185022.1"/>
    </source>
</evidence>
<keyword evidence="7 8" id="KW-0998">Cell outer membrane</keyword>
<comment type="caution">
    <text evidence="13">The sequence shown here is derived from an EMBL/GenBank/DDBJ whole genome shotgun (WGS) entry which is preliminary data.</text>
</comment>
<evidence type="ECO:0000256" key="8">
    <source>
        <dbReference type="PROSITE-ProRule" id="PRU01360"/>
    </source>
</evidence>
<keyword evidence="10" id="KW-0732">Signal</keyword>
<evidence type="ECO:0000256" key="10">
    <source>
        <dbReference type="SAM" id="SignalP"/>
    </source>
</evidence>
<dbReference type="InterPro" id="IPR037066">
    <property type="entry name" value="Plug_dom_sf"/>
</dbReference>
<comment type="subcellular location">
    <subcellularLocation>
        <location evidence="1 8">Cell outer membrane</location>
        <topology evidence="1 8">Multi-pass membrane protein</topology>
    </subcellularLocation>
</comment>
<evidence type="ECO:0000256" key="3">
    <source>
        <dbReference type="ARBA" id="ARBA00022452"/>
    </source>
</evidence>
<dbReference type="EMBL" id="JAXGFP010000007">
    <property type="protein sequence ID" value="MEG3185022.1"/>
    <property type="molecule type" value="Genomic_DNA"/>
</dbReference>
<dbReference type="RefSeq" id="WP_332618092.1">
    <property type="nucleotide sequence ID" value="NZ_JAXGFP010000007.1"/>
</dbReference>
<gene>
    <name evidence="13" type="ORF">SNE34_13495</name>
</gene>
<dbReference type="InterPro" id="IPR012910">
    <property type="entry name" value="Plug_dom"/>
</dbReference>
<evidence type="ECO:0000256" key="1">
    <source>
        <dbReference type="ARBA" id="ARBA00004571"/>
    </source>
</evidence>
<dbReference type="PANTHER" id="PTHR30069">
    <property type="entry name" value="TONB-DEPENDENT OUTER MEMBRANE RECEPTOR"/>
    <property type="match status" value="1"/>
</dbReference>
<keyword evidence="13" id="KW-0675">Receptor</keyword>
<reference evidence="13 14" key="1">
    <citation type="journal article" date="2016" name="Int. J. Syst. Evol. Microbiol.">
        <title>Lysobacter erysipheiresistens sp. nov., an antagonist of powdery mildew, isolated from tobacco-cultivated soil.</title>
        <authorList>
            <person name="Xie B."/>
            <person name="Li T."/>
            <person name="Lin X."/>
            <person name="Wang C.J."/>
            <person name="Chen Y.J."/>
            <person name="Liu W.J."/>
            <person name="Zhao Z.W."/>
        </authorList>
    </citation>
    <scope>NUCLEOTIDE SEQUENCE [LARGE SCALE GENOMIC DNA]</scope>
    <source>
        <strain evidence="13 14">RS-LYSO-3</strain>
    </source>
</reference>
<dbReference type="Proteomes" id="UP001355056">
    <property type="component" value="Unassembled WGS sequence"/>
</dbReference>
<name>A0ABU7Z1A2_9GAMM</name>
<evidence type="ECO:0000259" key="11">
    <source>
        <dbReference type="Pfam" id="PF00593"/>
    </source>
</evidence>
<proteinExistence type="inferred from homology"/>
<keyword evidence="3 8" id="KW-1134">Transmembrane beta strand</keyword>
<sequence>MPRHALACALFVALAAPAAFAQDATGTDAPSSRTDRATDLDRVVVSASTSRIPNSEAALPNTITVIDQQQLQQQLAVTQDISQVLANLIPAFAPPRQKMTSSGESVRGRQPLYMVDGVPQSTPLRDGARDAHTIDPAMIERIEVIHGANALQGIGASGGIINIITKRAPREDGATFHDISIGASTALPSEDDGAGYRGSYLFGTKQGAFDFVGGLSYAQEGLYYDADGNSIAPEPVQGDLMDANSRNLFAKAGWALDDQRRLQLSANHYRLEGEGHYAVVDGDYQLGLPATAVRGDQPLEPPQNKSSSLSLDYRDHDLAGGQFQGQLFWNRFDGRYGSSAYVDFFNTGSDAIWYDQSQIEAEKLGGKFTWSRGYVADLPLRLTLGLDLLRDTTEQRQLASDLGWVPPTTYQSISPLLQAQYRLGDVLLTGGLRYESAKLEVDDFVTLPQYGAQQVTGGSPEFTEVLPNLGAVWELTGALKLYASYAEGYTVADVGRVLRAVDEPGQSVDTLVSLSPVIADNREIGLDYDDGRWLAHLAAYWSDSDYGSRLSFNTATGSYEVKREATEINGIEANLAMQLTEAMRLGVGYAQSEGRYDSNADGRIDSDLPGANIAPDRITAYWQHQWLPALSTRLQASHARDREFETRGVVDSQFDGYTTVDLQASVGLPVGSLNLGIENLLDQQYIHYSSQVRPSDEDYFAGRGRVFSASWSHRF</sequence>
<keyword evidence="6 8" id="KW-0472">Membrane</keyword>
<dbReference type="InterPro" id="IPR039426">
    <property type="entry name" value="TonB-dep_rcpt-like"/>
</dbReference>
<feature type="signal peptide" evidence="10">
    <location>
        <begin position="1"/>
        <end position="21"/>
    </location>
</feature>
<keyword evidence="4 8" id="KW-0812">Transmembrane</keyword>
<dbReference type="Pfam" id="PF07715">
    <property type="entry name" value="Plug"/>
    <property type="match status" value="1"/>
</dbReference>
<accession>A0ABU7Z1A2</accession>
<feature type="domain" description="TonB-dependent receptor plug" evidence="12">
    <location>
        <begin position="58"/>
        <end position="160"/>
    </location>
</feature>
<dbReference type="CDD" id="cd01347">
    <property type="entry name" value="ligand_gated_channel"/>
    <property type="match status" value="1"/>
</dbReference>
<evidence type="ECO:0000256" key="9">
    <source>
        <dbReference type="RuleBase" id="RU003357"/>
    </source>
</evidence>
<evidence type="ECO:0000256" key="5">
    <source>
        <dbReference type="ARBA" id="ARBA00023077"/>
    </source>
</evidence>
<evidence type="ECO:0000256" key="4">
    <source>
        <dbReference type="ARBA" id="ARBA00022692"/>
    </source>
</evidence>
<evidence type="ECO:0000313" key="14">
    <source>
        <dbReference type="Proteomes" id="UP001355056"/>
    </source>
</evidence>
<feature type="domain" description="TonB-dependent receptor-like beta-barrel" evidence="11">
    <location>
        <begin position="256"/>
        <end position="680"/>
    </location>
</feature>
<dbReference type="InterPro" id="IPR036942">
    <property type="entry name" value="Beta-barrel_TonB_sf"/>
</dbReference>
<evidence type="ECO:0000256" key="6">
    <source>
        <dbReference type="ARBA" id="ARBA00023136"/>
    </source>
</evidence>
<dbReference type="Gene3D" id="2.40.170.20">
    <property type="entry name" value="TonB-dependent receptor, beta-barrel domain"/>
    <property type="match status" value="1"/>
</dbReference>
<organism evidence="13 14">
    <name type="scientific">Novilysobacter erysipheiresistens</name>
    <dbReference type="NCBI Taxonomy" id="1749332"/>
    <lineage>
        <taxon>Bacteria</taxon>
        <taxon>Pseudomonadati</taxon>
        <taxon>Pseudomonadota</taxon>
        <taxon>Gammaproteobacteria</taxon>
        <taxon>Lysobacterales</taxon>
        <taxon>Lysobacteraceae</taxon>
        <taxon>Novilysobacter</taxon>
    </lineage>
</organism>
<comment type="similarity">
    <text evidence="8 9">Belongs to the TonB-dependent receptor family.</text>
</comment>
<feature type="chain" id="PRO_5047181401" evidence="10">
    <location>
        <begin position="22"/>
        <end position="715"/>
    </location>
</feature>
<dbReference type="PROSITE" id="PS52016">
    <property type="entry name" value="TONB_DEPENDENT_REC_3"/>
    <property type="match status" value="1"/>
</dbReference>
<dbReference type="Gene3D" id="2.170.130.10">
    <property type="entry name" value="TonB-dependent receptor, plug domain"/>
    <property type="match status" value="1"/>
</dbReference>
<keyword evidence="14" id="KW-1185">Reference proteome</keyword>
<evidence type="ECO:0000256" key="2">
    <source>
        <dbReference type="ARBA" id="ARBA00022448"/>
    </source>
</evidence>
<keyword evidence="5 9" id="KW-0798">TonB box</keyword>
<keyword evidence="2 8" id="KW-0813">Transport</keyword>
<dbReference type="SUPFAM" id="SSF56935">
    <property type="entry name" value="Porins"/>
    <property type="match status" value="1"/>
</dbReference>
<protein>
    <submittedName>
        <fullName evidence="13">TonB-dependent receptor</fullName>
    </submittedName>
</protein>
<dbReference type="PANTHER" id="PTHR30069:SF42">
    <property type="entry name" value="FERRIC AEROBACTIN RECEPTOR"/>
    <property type="match status" value="1"/>
</dbReference>
<evidence type="ECO:0000259" key="12">
    <source>
        <dbReference type="Pfam" id="PF07715"/>
    </source>
</evidence>